<evidence type="ECO:0000259" key="2">
    <source>
        <dbReference type="Pfam" id="PF20167"/>
    </source>
</evidence>
<evidence type="ECO:0000313" key="4">
    <source>
        <dbReference type="Proteomes" id="UP000011115"/>
    </source>
</evidence>
<dbReference type="PANTHER" id="PTHR33180">
    <property type="entry name" value="PHOTOSYSTEM II CP43 REACTION CENTER PROTEIN"/>
    <property type="match status" value="1"/>
</dbReference>
<dbReference type="EnsemblPlants" id="PGSC0003DMT400094263">
    <property type="protein sequence ID" value="PGSC0003DMT400094263"/>
    <property type="gene ID" value="PGSC0003DMG400043834"/>
</dbReference>
<dbReference type="PANTHER" id="PTHR33180:SF31">
    <property type="entry name" value="POLYPROTEIN PROTEIN"/>
    <property type="match status" value="1"/>
</dbReference>
<dbReference type="InParanoid" id="M1DTS2"/>
<dbReference type="HOGENOM" id="CLU_029307_1_4_1"/>
<sequence length="311" mass="34877">MNDLSRIPVPPTPSPSPPPAPAPAQAVVHAPLVQGPPPRSLNRLKAEGLRTILEDKRLSTDGVVDIHQEVWNTLRFHKFEVFTKPRGPYIPTWGKKVKSRCSDINAVLGRSTNFMHDYPDLIKKKTLEDLKGWLAPLLSDVTPRWIEAERVHHPPLEHDLSWFHHIRAEVELGVVVEQEMAMKAKQSQNSLPFPVLITELCRRARVLRDEKTKMEVTPTSSTGIRRIKAEYMRDETNRRWASPVDTSPEVDVDMLPTEAIMPTQASGPTSTFGLSVYETPSTSAAPPPTTFVATSRPPITQTMLYKMGHLA</sequence>
<protein>
    <recommendedName>
        <fullName evidence="2">Putative plant transposon protein domain-containing protein</fullName>
    </recommendedName>
</protein>
<organism evidence="3 4">
    <name type="scientific">Solanum tuberosum</name>
    <name type="common">Potato</name>
    <dbReference type="NCBI Taxonomy" id="4113"/>
    <lineage>
        <taxon>Eukaryota</taxon>
        <taxon>Viridiplantae</taxon>
        <taxon>Streptophyta</taxon>
        <taxon>Embryophyta</taxon>
        <taxon>Tracheophyta</taxon>
        <taxon>Spermatophyta</taxon>
        <taxon>Magnoliopsida</taxon>
        <taxon>eudicotyledons</taxon>
        <taxon>Gunneridae</taxon>
        <taxon>Pentapetalae</taxon>
        <taxon>asterids</taxon>
        <taxon>lamiids</taxon>
        <taxon>Solanales</taxon>
        <taxon>Solanaceae</taxon>
        <taxon>Solanoideae</taxon>
        <taxon>Solaneae</taxon>
        <taxon>Solanum</taxon>
    </lineage>
</organism>
<feature type="domain" description="Putative plant transposon protein" evidence="2">
    <location>
        <begin position="90"/>
        <end position="206"/>
    </location>
</feature>
<evidence type="ECO:0000256" key="1">
    <source>
        <dbReference type="SAM" id="MobiDB-lite"/>
    </source>
</evidence>
<feature type="region of interest" description="Disordered" evidence="1">
    <location>
        <begin position="1"/>
        <end position="25"/>
    </location>
</feature>
<keyword evidence="4" id="KW-1185">Reference proteome</keyword>
<name>M1DTS2_SOLTU</name>
<dbReference type="Pfam" id="PF20167">
    <property type="entry name" value="Transposase_32"/>
    <property type="match status" value="1"/>
</dbReference>
<accession>M1DTS2</accession>
<reference evidence="4" key="1">
    <citation type="journal article" date="2011" name="Nature">
        <title>Genome sequence and analysis of the tuber crop potato.</title>
        <authorList>
            <consortium name="The Potato Genome Sequencing Consortium"/>
        </authorList>
    </citation>
    <scope>NUCLEOTIDE SEQUENCE [LARGE SCALE GENOMIC DNA]</scope>
    <source>
        <strain evidence="4">cv. DM1-3 516 R44</strain>
    </source>
</reference>
<dbReference type="InterPro" id="IPR046796">
    <property type="entry name" value="Transposase_32_dom"/>
</dbReference>
<dbReference type="Gramene" id="PGSC0003DMT400094263">
    <property type="protein sequence ID" value="PGSC0003DMT400094263"/>
    <property type="gene ID" value="PGSC0003DMG400043834"/>
</dbReference>
<dbReference type="Proteomes" id="UP000011115">
    <property type="component" value="Unassembled WGS sequence"/>
</dbReference>
<reference evidence="3" key="2">
    <citation type="submission" date="2015-06" db="UniProtKB">
        <authorList>
            <consortium name="EnsemblPlants"/>
        </authorList>
    </citation>
    <scope>IDENTIFICATION</scope>
    <source>
        <strain evidence="3">DM1-3 516 R44</strain>
    </source>
</reference>
<feature type="compositionally biased region" description="Pro residues" evidence="1">
    <location>
        <begin position="8"/>
        <end position="22"/>
    </location>
</feature>
<evidence type="ECO:0000313" key="3">
    <source>
        <dbReference type="EnsemblPlants" id="PGSC0003DMT400094263"/>
    </source>
</evidence>
<proteinExistence type="predicted"/>
<dbReference type="AlphaFoldDB" id="M1DTS2"/>
<dbReference type="PaxDb" id="4113-PGSC0003DMT400094263"/>